<dbReference type="InterPro" id="IPR001680">
    <property type="entry name" value="WD40_rpt"/>
</dbReference>
<sequence length="1163" mass="123500">MPGGWGSAAKGWLKKKSSSLNADRGTGSLRSQDSDAAMGSHTTADSRERATLAGASSIGGGQPCLPATQEAAPATGKGRDSTKQVSNDSAYVSGPTRDTMVQSEASQASVKPSGHREEKSASTAQPPSGSTLSRNPSQQIPASPTHHETKPPSARGNLSTEDSMAISSTPMSPTNRSVSQRSSFMLQRASRESNRASLDMFGRISDRGSLEGSDSSTASRIAMSMPDTSSPSHTLPQLQAAAAKAGVPERLWNCYLALVVVPPSTPLPATMLQLLWDTQDPTEAEGIANDLAQVGVLRVAHLEDGSTWTLPQPDHMAMLQAHPPKDLPALHGALIDSYLSYSGVSKLKDLQDDGYILQSLGHHLIWANRLADLKELLSDPDWLEVKLHGYGTINVVADFRRYLMANADDDVKLMLDAYQMSVSACLQHPGVSLLRSQMVARLTAVRPHAFKERQVLPAPTDEQGGQKVRALRLKGMSMEQAGGLQRMTLRGHTAGLQKVLLSPSGIDVITASQDCTARVWDMEIGDCVLVMEGHTGPITSIALAGQLLLTSSQDSTVRVWDMEHGKCLHVLSGHTAAVNDVAVARDGKTAISVSSDETARIWNMMNGRCRHVIPGRQSGQMKGVLWCVALSDDDKYAVTGSEDFNARIWQMSTGNCMRVMSGHKGWIMAVVVTPDNNRVLTASHDGTARVWSFRSGRCVHVLEGHSGRITTIKIAANSTTAMTAADDNTARVWDIETGACRHVLEGHSSWVSDAALTASGSLGITCSGDELAVAWDLSDGSFLRVLDGHCGEICSAVLTERGRFAVTASEDSTARVWDLQTQPLPALQRHSTRVHAIAPSTGGTTVTTLGGDGLMVWELATGKLKREIDAEGGNMRYLAVSEDGQRALIASANSAMAVYDLETGTCTASKPASPGSRVRSFDATVDLRLAVIVLFDSSIVVWDVASMSQACVLQSRGKRDAEFGHSSGVNDVALSRHGRLVVTVAKDETARVWDAESGAGQLVLRGHTSSVTGVSISPNDACVATSSVDGTARVWNLETGTCLAVLSHGSPVTHAVFSRDSTCIVTCASGCEPYMWDVGTSSRIHKLDSHRNPVTDIAFCEDSSLLATCSKDSSLCVWNTSEGTLEAVFVADGALMCCAVVGGPGDEYFVAGSEAGAVHILEL</sequence>
<dbReference type="InterPro" id="IPR020472">
    <property type="entry name" value="WD40_PAC1"/>
</dbReference>
<dbReference type="SUPFAM" id="SSF50978">
    <property type="entry name" value="WD40 repeat-like"/>
    <property type="match status" value="1"/>
</dbReference>
<dbReference type="Pfam" id="PF00400">
    <property type="entry name" value="WD40"/>
    <property type="match status" value="12"/>
</dbReference>
<name>A0AAW1PMV2_9CHLO</name>
<dbReference type="SUPFAM" id="SSF101898">
    <property type="entry name" value="NHL repeat"/>
    <property type="match status" value="1"/>
</dbReference>
<protein>
    <recommendedName>
        <fullName evidence="5">APAF-1 helical domain-containing protein</fullName>
    </recommendedName>
</protein>
<dbReference type="InterPro" id="IPR036322">
    <property type="entry name" value="WD40_repeat_dom_sf"/>
</dbReference>
<feature type="compositionally biased region" description="Polar residues" evidence="4">
    <location>
        <begin position="99"/>
        <end position="110"/>
    </location>
</feature>
<feature type="repeat" description="WD" evidence="3">
    <location>
        <begin position="489"/>
        <end position="530"/>
    </location>
</feature>
<dbReference type="InterPro" id="IPR041452">
    <property type="entry name" value="APAF1_C"/>
</dbReference>
<feature type="domain" description="APAF-1 helical" evidence="5">
    <location>
        <begin position="327"/>
        <end position="410"/>
    </location>
</feature>
<feature type="compositionally biased region" description="Polar residues" evidence="4">
    <location>
        <begin position="121"/>
        <end position="142"/>
    </location>
</feature>
<dbReference type="CDD" id="cd00200">
    <property type="entry name" value="WD40"/>
    <property type="match status" value="2"/>
</dbReference>
<evidence type="ECO:0000256" key="2">
    <source>
        <dbReference type="ARBA" id="ARBA00022737"/>
    </source>
</evidence>
<evidence type="ECO:0000256" key="1">
    <source>
        <dbReference type="ARBA" id="ARBA00022574"/>
    </source>
</evidence>
<feature type="repeat" description="WD" evidence="3">
    <location>
        <begin position="628"/>
        <end position="659"/>
    </location>
</feature>
<dbReference type="GO" id="GO:0006367">
    <property type="term" value="P:transcription initiation at RNA polymerase II promoter"/>
    <property type="evidence" value="ECO:0007669"/>
    <property type="project" value="TreeGrafter"/>
</dbReference>
<gene>
    <name evidence="6" type="ORF">WJX73_004674</name>
</gene>
<feature type="repeat" description="WD" evidence="3">
    <location>
        <begin position="702"/>
        <end position="743"/>
    </location>
</feature>
<feature type="region of interest" description="Disordered" evidence="4">
    <location>
        <begin position="1"/>
        <end position="234"/>
    </location>
</feature>
<dbReference type="InterPro" id="IPR015943">
    <property type="entry name" value="WD40/YVTN_repeat-like_dom_sf"/>
</dbReference>
<proteinExistence type="predicted"/>
<evidence type="ECO:0000256" key="4">
    <source>
        <dbReference type="SAM" id="MobiDB-lite"/>
    </source>
</evidence>
<keyword evidence="7" id="KW-1185">Reference proteome</keyword>
<evidence type="ECO:0000313" key="6">
    <source>
        <dbReference type="EMBL" id="KAK9809322.1"/>
    </source>
</evidence>
<evidence type="ECO:0000313" key="7">
    <source>
        <dbReference type="Proteomes" id="UP001465755"/>
    </source>
</evidence>
<organism evidence="6 7">
    <name type="scientific">Symbiochloris irregularis</name>
    <dbReference type="NCBI Taxonomy" id="706552"/>
    <lineage>
        <taxon>Eukaryota</taxon>
        <taxon>Viridiplantae</taxon>
        <taxon>Chlorophyta</taxon>
        <taxon>core chlorophytes</taxon>
        <taxon>Trebouxiophyceae</taxon>
        <taxon>Trebouxiales</taxon>
        <taxon>Trebouxiaceae</taxon>
        <taxon>Symbiochloris</taxon>
    </lineage>
</organism>
<keyword evidence="2" id="KW-0677">Repeat</keyword>
<dbReference type="PRINTS" id="PR00320">
    <property type="entry name" value="GPROTEINBRPT"/>
</dbReference>
<feature type="repeat" description="WD" evidence="3">
    <location>
        <begin position="1087"/>
        <end position="1128"/>
    </location>
</feature>
<feature type="repeat" description="WD" evidence="3">
    <location>
        <begin position="571"/>
        <end position="612"/>
    </location>
</feature>
<feature type="repeat" description="WD" evidence="3">
    <location>
        <begin position="744"/>
        <end position="785"/>
    </location>
</feature>
<feature type="repeat" description="WD" evidence="3">
    <location>
        <begin position="962"/>
        <end position="1003"/>
    </location>
</feature>
<dbReference type="GO" id="GO:0005669">
    <property type="term" value="C:transcription factor TFIID complex"/>
    <property type="evidence" value="ECO:0007669"/>
    <property type="project" value="TreeGrafter"/>
</dbReference>
<dbReference type="Gene3D" id="1.25.40.370">
    <property type="match status" value="1"/>
</dbReference>
<dbReference type="InterPro" id="IPR011047">
    <property type="entry name" value="Quinoprotein_ADH-like_sf"/>
</dbReference>
<dbReference type="AlphaFoldDB" id="A0AAW1PMV2"/>
<feature type="repeat" description="WD" evidence="3">
    <location>
        <begin position="531"/>
        <end position="570"/>
    </location>
</feature>
<dbReference type="Proteomes" id="UP001465755">
    <property type="component" value="Unassembled WGS sequence"/>
</dbReference>
<dbReference type="InterPro" id="IPR019775">
    <property type="entry name" value="WD40_repeat_CS"/>
</dbReference>
<reference evidence="6 7" key="1">
    <citation type="journal article" date="2024" name="Nat. Commun.">
        <title>Phylogenomics reveals the evolutionary origins of lichenization in chlorophyte algae.</title>
        <authorList>
            <person name="Puginier C."/>
            <person name="Libourel C."/>
            <person name="Otte J."/>
            <person name="Skaloud P."/>
            <person name="Haon M."/>
            <person name="Grisel S."/>
            <person name="Petersen M."/>
            <person name="Berrin J.G."/>
            <person name="Delaux P.M."/>
            <person name="Dal Grande F."/>
            <person name="Keller J."/>
        </authorList>
    </citation>
    <scope>NUCLEOTIDE SEQUENCE [LARGE SCALE GENOMIC DNA]</scope>
    <source>
        <strain evidence="6 7">SAG 2036</strain>
    </source>
</reference>
<feature type="repeat" description="WD" evidence="3">
    <location>
        <begin position="1004"/>
        <end position="1045"/>
    </location>
</feature>
<comment type="caution">
    <text evidence="6">The sequence shown here is derived from an EMBL/GenBank/DDBJ whole genome shotgun (WGS) entry which is preliminary data.</text>
</comment>
<dbReference type="SUPFAM" id="SSF50998">
    <property type="entry name" value="Quinoprotein alcohol dehydrogenase-like"/>
    <property type="match status" value="1"/>
</dbReference>
<feature type="compositionally biased region" description="Polar residues" evidence="4">
    <location>
        <begin position="156"/>
        <end position="185"/>
    </location>
</feature>
<dbReference type="PANTHER" id="PTHR19879">
    <property type="entry name" value="TRANSCRIPTION INITIATION FACTOR TFIID"/>
    <property type="match status" value="1"/>
</dbReference>
<feature type="repeat" description="WD" evidence="3">
    <location>
        <begin position="660"/>
        <end position="701"/>
    </location>
</feature>
<keyword evidence="1 3" id="KW-0853">WD repeat</keyword>
<dbReference type="Pfam" id="PF17908">
    <property type="entry name" value="APAF1_C"/>
    <property type="match status" value="1"/>
</dbReference>
<accession>A0AAW1PMV2</accession>
<dbReference type="PROSITE" id="PS00678">
    <property type="entry name" value="WD_REPEATS_1"/>
    <property type="match status" value="8"/>
</dbReference>
<dbReference type="EMBL" id="JALJOQ010000021">
    <property type="protein sequence ID" value="KAK9809322.1"/>
    <property type="molecule type" value="Genomic_DNA"/>
</dbReference>
<dbReference type="SMART" id="SM00320">
    <property type="entry name" value="WD40"/>
    <property type="match status" value="16"/>
</dbReference>
<dbReference type="PANTHER" id="PTHR19879:SF1">
    <property type="entry name" value="CANNONBALL-RELATED"/>
    <property type="match status" value="1"/>
</dbReference>
<dbReference type="PROSITE" id="PS50082">
    <property type="entry name" value="WD_REPEATS_2"/>
    <property type="match status" value="11"/>
</dbReference>
<feature type="repeat" description="WD" evidence="3">
    <location>
        <begin position="786"/>
        <end position="821"/>
    </location>
</feature>
<evidence type="ECO:0000259" key="5">
    <source>
        <dbReference type="Pfam" id="PF17908"/>
    </source>
</evidence>
<dbReference type="PROSITE" id="PS50294">
    <property type="entry name" value="WD_REPEATS_REGION"/>
    <property type="match status" value="9"/>
</dbReference>
<evidence type="ECO:0000256" key="3">
    <source>
        <dbReference type="PROSITE-ProRule" id="PRU00221"/>
    </source>
</evidence>
<dbReference type="GO" id="GO:0016251">
    <property type="term" value="F:RNA polymerase II general transcription initiation factor activity"/>
    <property type="evidence" value="ECO:0007669"/>
    <property type="project" value="TreeGrafter"/>
</dbReference>
<dbReference type="Gene3D" id="2.130.10.10">
    <property type="entry name" value="YVTN repeat-like/Quinoprotein amine dehydrogenase"/>
    <property type="match status" value="5"/>
</dbReference>